<comment type="caution">
    <text evidence="2">The sequence shown here is derived from an EMBL/GenBank/DDBJ whole genome shotgun (WGS) entry which is preliminary data.</text>
</comment>
<evidence type="ECO:0000313" key="2">
    <source>
        <dbReference type="EMBL" id="OQP84607.1"/>
    </source>
</evidence>
<dbReference type="RefSeq" id="WP_081177226.1">
    <property type="nucleotide sequence ID" value="NZ_MSPX01000019.1"/>
</dbReference>
<evidence type="ECO:0000256" key="1">
    <source>
        <dbReference type="SAM" id="MobiDB-lite"/>
    </source>
</evidence>
<feature type="region of interest" description="Disordered" evidence="1">
    <location>
        <begin position="64"/>
        <end position="92"/>
    </location>
</feature>
<protein>
    <submittedName>
        <fullName evidence="2">Uncharacterized protein</fullName>
    </submittedName>
</protein>
<dbReference type="Proteomes" id="UP000192652">
    <property type="component" value="Unassembled WGS sequence"/>
</dbReference>
<sequence>MSRFVANTEAGTSGQGAIKSDQFQTYVRQNGEPLRAAGFSNNELALMGCLAEDLQRANRSNAAVKLSNASDTAEDVTKIQEGEASRPSAPRL</sequence>
<proteinExistence type="predicted"/>
<name>A0ABX3P9D4_9HYPH</name>
<dbReference type="EMBL" id="MSPX01000019">
    <property type="protein sequence ID" value="OQP84607.1"/>
    <property type="molecule type" value="Genomic_DNA"/>
</dbReference>
<reference evidence="2 3" key="1">
    <citation type="journal article" date="2017" name="Antonie Van Leeuwenhoek">
        <title>Rhizobium rhizosphaerae sp. nov., a novel species isolated from rice rhizosphere.</title>
        <authorList>
            <person name="Zhao J.J."/>
            <person name="Zhang J."/>
            <person name="Zhang R.J."/>
            <person name="Zhang C.W."/>
            <person name="Yin H.Q."/>
            <person name="Zhang X.X."/>
        </authorList>
    </citation>
    <scope>NUCLEOTIDE SEQUENCE [LARGE SCALE GENOMIC DNA]</scope>
    <source>
        <strain evidence="2 3">RD15</strain>
    </source>
</reference>
<organism evidence="2 3">
    <name type="scientific">Xaviernesmea rhizosphaerae</name>
    <dbReference type="NCBI Taxonomy" id="1672749"/>
    <lineage>
        <taxon>Bacteria</taxon>
        <taxon>Pseudomonadati</taxon>
        <taxon>Pseudomonadota</taxon>
        <taxon>Alphaproteobacteria</taxon>
        <taxon>Hyphomicrobiales</taxon>
        <taxon>Rhizobiaceae</taxon>
        <taxon>Rhizobium/Agrobacterium group</taxon>
        <taxon>Xaviernesmea</taxon>
    </lineage>
</organism>
<accession>A0ABX3P9D4</accession>
<evidence type="ECO:0000313" key="3">
    <source>
        <dbReference type="Proteomes" id="UP000192652"/>
    </source>
</evidence>
<keyword evidence="3" id="KW-1185">Reference proteome</keyword>
<gene>
    <name evidence="2" type="ORF">BTR14_18415</name>
</gene>
<feature type="compositionally biased region" description="Basic and acidic residues" evidence="1">
    <location>
        <begin position="75"/>
        <end position="84"/>
    </location>
</feature>